<reference evidence="3" key="1">
    <citation type="submission" date="2023-07" db="EMBL/GenBank/DDBJ databases">
        <title>Draft genome sequence of Agarivorans aestuarii strain ZMCS4, a CAZymes producing bacteria isolated from the marine brown algae Clodostephus spongiosus.</title>
        <authorList>
            <person name="Lorente B."/>
            <person name="Cabral C."/>
            <person name="Frias J."/>
            <person name="Faria J."/>
            <person name="Toubarro D."/>
        </authorList>
    </citation>
    <scope>NUCLEOTIDE SEQUENCE [LARGE SCALE GENOMIC DNA]</scope>
    <source>
        <strain evidence="3">ZMCS4</strain>
    </source>
</reference>
<evidence type="ECO:0000256" key="1">
    <source>
        <dbReference type="SAM" id="SignalP"/>
    </source>
</evidence>
<dbReference type="SUPFAM" id="SSF53850">
    <property type="entry name" value="Periplasmic binding protein-like II"/>
    <property type="match status" value="1"/>
</dbReference>
<feature type="signal peptide" evidence="1">
    <location>
        <begin position="1"/>
        <end position="21"/>
    </location>
</feature>
<accession>A0ABU7G9R2</accession>
<organism evidence="2 3">
    <name type="scientific">Agarivorans aestuarii</name>
    <dbReference type="NCBI Taxonomy" id="1563703"/>
    <lineage>
        <taxon>Bacteria</taxon>
        <taxon>Pseudomonadati</taxon>
        <taxon>Pseudomonadota</taxon>
        <taxon>Gammaproteobacteria</taxon>
        <taxon>Alteromonadales</taxon>
        <taxon>Alteromonadaceae</taxon>
        <taxon>Agarivorans</taxon>
    </lineage>
</organism>
<comment type="caution">
    <text evidence="2">The sequence shown here is derived from an EMBL/GenBank/DDBJ whole genome shotgun (WGS) entry which is preliminary data.</text>
</comment>
<evidence type="ECO:0000313" key="3">
    <source>
        <dbReference type="Proteomes" id="UP001310248"/>
    </source>
</evidence>
<proteinExistence type="predicted"/>
<sequence>MAALKASWLSASLALSLPVQGLELVFNTYIDPPYVVQEQRGLAGVNIEIYELLKQHSRLNISTRLLPLKRAYLMALESPNNCVFAIERSQARESSFIWISPMYISRFAVYQPQQSITPLSSIADLKQLKIGSYLGSGIGEYLESLGVEVDLAKTNLNSAKKLQRQRTQAWASDILSSAYVHYHYSLGIQKQGFPFYSSLRAIACNKDTDAGALQTLQTSLNQLQKSGKISKILATYEQQYQVDLGL</sequence>
<keyword evidence="1" id="KW-0732">Signal</keyword>
<dbReference type="PANTHER" id="PTHR38834">
    <property type="entry name" value="PERIPLASMIC SUBSTRATE BINDING PROTEIN FAMILY 3"/>
    <property type="match status" value="1"/>
</dbReference>
<protein>
    <submittedName>
        <fullName evidence="2">ABC transporter substrate-binding protein</fullName>
    </submittedName>
</protein>
<gene>
    <name evidence="2" type="ORF">SNR37_001438</name>
</gene>
<dbReference type="EMBL" id="JAYDYW010000017">
    <property type="protein sequence ID" value="MEE1676111.1"/>
    <property type="molecule type" value="Genomic_DNA"/>
</dbReference>
<name>A0ABU7G9R2_9ALTE</name>
<dbReference type="PANTHER" id="PTHR38834:SF3">
    <property type="entry name" value="SOLUTE-BINDING PROTEIN FAMILY 3_N-TERMINAL DOMAIN-CONTAINING PROTEIN"/>
    <property type="match status" value="1"/>
</dbReference>
<feature type="chain" id="PRO_5045412543" evidence="1">
    <location>
        <begin position="22"/>
        <end position="246"/>
    </location>
</feature>
<dbReference type="Gene3D" id="3.40.190.10">
    <property type="entry name" value="Periplasmic binding protein-like II"/>
    <property type="match status" value="2"/>
</dbReference>
<dbReference type="Proteomes" id="UP001310248">
    <property type="component" value="Unassembled WGS sequence"/>
</dbReference>
<keyword evidence="3" id="KW-1185">Reference proteome</keyword>
<dbReference type="RefSeq" id="WP_329776840.1">
    <property type="nucleotide sequence ID" value="NZ_JAYDYW010000017.1"/>
</dbReference>
<evidence type="ECO:0000313" key="2">
    <source>
        <dbReference type="EMBL" id="MEE1676111.1"/>
    </source>
</evidence>